<evidence type="ECO:0000256" key="1">
    <source>
        <dbReference type="SAM" id="MobiDB-lite"/>
    </source>
</evidence>
<dbReference type="EMBL" id="LAZR01036646">
    <property type="protein sequence ID" value="KKL24309.1"/>
    <property type="molecule type" value="Genomic_DNA"/>
</dbReference>
<proteinExistence type="predicted"/>
<evidence type="ECO:0000313" key="2">
    <source>
        <dbReference type="EMBL" id="KKL24309.1"/>
    </source>
</evidence>
<feature type="region of interest" description="Disordered" evidence="1">
    <location>
        <begin position="34"/>
        <end position="59"/>
    </location>
</feature>
<dbReference type="SUPFAM" id="SSF49899">
    <property type="entry name" value="Concanavalin A-like lectins/glucanases"/>
    <property type="match status" value="1"/>
</dbReference>
<comment type="caution">
    <text evidence="2">The sequence shown here is derived from an EMBL/GenBank/DDBJ whole genome shotgun (WGS) entry which is preliminary data.</text>
</comment>
<feature type="compositionally biased region" description="Polar residues" evidence="1">
    <location>
        <begin position="41"/>
        <end position="59"/>
    </location>
</feature>
<accession>A0A0F9BQY7</accession>
<protein>
    <recommendedName>
        <fullName evidence="3">LamG-like jellyroll fold domain-containing protein</fullName>
    </recommendedName>
</protein>
<reference evidence="2" key="1">
    <citation type="journal article" date="2015" name="Nature">
        <title>Complex archaea that bridge the gap between prokaryotes and eukaryotes.</title>
        <authorList>
            <person name="Spang A."/>
            <person name="Saw J.H."/>
            <person name="Jorgensen S.L."/>
            <person name="Zaremba-Niedzwiedzka K."/>
            <person name="Martijn J."/>
            <person name="Lind A.E."/>
            <person name="van Eijk R."/>
            <person name="Schleper C."/>
            <person name="Guy L."/>
            <person name="Ettema T.J."/>
        </authorList>
    </citation>
    <scope>NUCLEOTIDE SEQUENCE</scope>
</reference>
<dbReference type="Gene3D" id="2.60.120.200">
    <property type="match status" value="1"/>
</dbReference>
<evidence type="ECO:0008006" key="3">
    <source>
        <dbReference type="Google" id="ProtNLM"/>
    </source>
</evidence>
<organism evidence="2">
    <name type="scientific">marine sediment metagenome</name>
    <dbReference type="NCBI Taxonomy" id="412755"/>
    <lineage>
        <taxon>unclassified sequences</taxon>
        <taxon>metagenomes</taxon>
        <taxon>ecological metagenomes</taxon>
    </lineage>
</organism>
<dbReference type="AlphaFoldDB" id="A0A0F9BQY7"/>
<name>A0A0F9BQY7_9ZZZZ</name>
<gene>
    <name evidence="2" type="ORF">LCGC14_2416620</name>
</gene>
<dbReference type="InterPro" id="IPR013320">
    <property type="entry name" value="ConA-like_dom_sf"/>
</dbReference>
<sequence length="249" mass="26727">MALELIEAGKYFRHPLNDGLTGYWRMEEASWDGTPGEVIDSSGQDNHGSAKNGATTTASGKLGRGGNFIKASGQHVSIASHSISNASAVTLSAWVYPDDDTNPNTVLGGAGTFLFRVNGNNRKIAMFSSLSVAIVTSENAINLNEWSHIVFVWDGVNSWFHINGGDKEGIFANTGTLNFPATIFIGRQGEALAMRDFSGKIDEMPIYDRAISSDEVAVLYNSGAAMLIKPYALPLEAVDIRPELEVIAV</sequence>
<dbReference type="Pfam" id="PF13385">
    <property type="entry name" value="Laminin_G_3"/>
    <property type="match status" value="1"/>
</dbReference>